<dbReference type="Pfam" id="PF20149">
    <property type="entry name" value="DUF6532"/>
    <property type="match status" value="1"/>
</dbReference>
<dbReference type="RefSeq" id="XP_007772655.1">
    <property type="nucleotide sequence ID" value="XM_007774465.1"/>
</dbReference>
<evidence type="ECO:0000313" key="3">
    <source>
        <dbReference type="EMBL" id="EIW77243.1"/>
    </source>
</evidence>
<dbReference type="AlphaFoldDB" id="A0A5M3MDN7"/>
<comment type="caution">
    <text evidence="3">The sequence shown here is derived from an EMBL/GenBank/DDBJ whole genome shotgun (WGS) entry which is preliminary data.</text>
</comment>
<protein>
    <recommendedName>
        <fullName evidence="2">DUF6532 domain-containing protein</fullName>
    </recommendedName>
</protein>
<proteinExistence type="predicted"/>
<feature type="domain" description="DUF6532" evidence="2">
    <location>
        <begin position="91"/>
        <end position="269"/>
    </location>
</feature>
<gene>
    <name evidence="3" type="ORF">CONPUDRAFT_157507</name>
</gene>
<feature type="region of interest" description="Disordered" evidence="1">
    <location>
        <begin position="332"/>
        <end position="353"/>
    </location>
</feature>
<dbReference type="EMBL" id="JH711584">
    <property type="protein sequence ID" value="EIW77243.1"/>
    <property type="molecule type" value="Genomic_DNA"/>
</dbReference>
<dbReference type="Proteomes" id="UP000053558">
    <property type="component" value="Unassembled WGS sequence"/>
</dbReference>
<evidence type="ECO:0000256" key="1">
    <source>
        <dbReference type="SAM" id="MobiDB-lite"/>
    </source>
</evidence>
<reference evidence="4" key="1">
    <citation type="journal article" date="2012" name="Science">
        <title>The Paleozoic origin of enzymatic lignin decomposition reconstructed from 31 fungal genomes.</title>
        <authorList>
            <person name="Floudas D."/>
            <person name="Binder M."/>
            <person name="Riley R."/>
            <person name="Barry K."/>
            <person name="Blanchette R.A."/>
            <person name="Henrissat B."/>
            <person name="Martinez A.T."/>
            <person name="Otillar R."/>
            <person name="Spatafora J.W."/>
            <person name="Yadav J.S."/>
            <person name="Aerts A."/>
            <person name="Benoit I."/>
            <person name="Boyd A."/>
            <person name="Carlson A."/>
            <person name="Copeland A."/>
            <person name="Coutinho P.M."/>
            <person name="de Vries R.P."/>
            <person name="Ferreira P."/>
            <person name="Findley K."/>
            <person name="Foster B."/>
            <person name="Gaskell J."/>
            <person name="Glotzer D."/>
            <person name="Gorecki P."/>
            <person name="Heitman J."/>
            <person name="Hesse C."/>
            <person name="Hori C."/>
            <person name="Igarashi K."/>
            <person name="Jurgens J.A."/>
            <person name="Kallen N."/>
            <person name="Kersten P."/>
            <person name="Kohler A."/>
            <person name="Kuees U."/>
            <person name="Kumar T.K.A."/>
            <person name="Kuo A."/>
            <person name="LaButti K."/>
            <person name="Larrondo L.F."/>
            <person name="Lindquist E."/>
            <person name="Ling A."/>
            <person name="Lombard V."/>
            <person name="Lucas S."/>
            <person name="Lundell T."/>
            <person name="Martin R."/>
            <person name="McLaughlin D.J."/>
            <person name="Morgenstern I."/>
            <person name="Morin E."/>
            <person name="Murat C."/>
            <person name="Nagy L.G."/>
            <person name="Nolan M."/>
            <person name="Ohm R.A."/>
            <person name="Patyshakuliyeva A."/>
            <person name="Rokas A."/>
            <person name="Ruiz-Duenas F.J."/>
            <person name="Sabat G."/>
            <person name="Salamov A."/>
            <person name="Samejima M."/>
            <person name="Schmutz J."/>
            <person name="Slot J.C."/>
            <person name="St John F."/>
            <person name="Stenlid J."/>
            <person name="Sun H."/>
            <person name="Sun S."/>
            <person name="Syed K."/>
            <person name="Tsang A."/>
            <person name="Wiebenga A."/>
            <person name="Young D."/>
            <person name="Pisabarro A."/>
            <person name="Eastwood D.C."/>
            <person name="Martin F."/>
            <person name="Cullen D."/>
            <person name="Grigoriev I.V."/>
            <person name="Hibbett D.S."/>
        </authorList>
    </citation>
    <scope>NUCLEOTIDE SEQUENCE [LARGE SCALE GENOMIC DNA]</scope>
    <source>
        <strain evidence="4">RWD-64-598 SS2</strain>
    </source>
</reference>
<name>A0A5M3MDN7_CONPW</name>
<sequence>MTFHFALDEPWDMMKAQILSRVTKVGSENKKVPPFECCDVFFSVKDFGKTTKLSLTNKAGFKTLKDHAAKLPQGKAQVQLFVDEHEEDKLATAHFCATAITQGVWADNLKCTRWAKNSWVFARQARNSRITWGEDIITLMKRHISTTTSWVKSVVSHLVDSQYGFKASTKPHVHLANKHLAQCLLDNFGMCYMNLDADKRDSLYKHPVIQMTLNSAWFSGIGDLGPCFSNLFRPLPIPAISLLLAADIDFDRDDYTDVLDKHINNLQKFNDICKAANSDLFDAIRTDLLDTAQAHANAKLEDEEDGENGGPPPARKMLADSVFLGAINRYRSRSRASSDATSGPATECEDEDE</sequence>
<organism evidence="3 4">
    <name type="scientific">Coniophora puteana (strain RWD-64-598)</name>
    <name type="common">Brown rot fungus</name>
    <dbReference type="NCBI Taxonomy" id="741705"/>
    <lineage>
        <taxon>Eukaryota</taxon>
        <taxon>Fungi</taxon>
        <taxon>Dikarya</taxon>
        <taxon>Basidiomycota</taxon>
        <taxon>Agaricomycotina</taxon>
        <taxon>Agaricomycetes</taxon>
        <taxon>Agaricomycetidae</taxon>
        <taxon>Boletales</taxon>
        <taxon>Coniophorineae</taxon>
        <taxon>Coniophoraceae</taxon>
        <taxon>Coniophora</taxon>
    </lineage>
</organism>
<accession>A0A5M3MDN7</accession>
<dbReference type="OrthoDB" id="2751838at2759"/>
<evidence type="ECO:0000259" key="2">
    <source>
        <dbReference type="Pfam" id="PF20149"/>
    </source>
</evidence>
<keyword evidence="4" id="KW-1185">Reference proteome</keyword>
<dbReference type="InterPro" id="IPR045341">
    <property type="entry name" value="DUF6532"/>
</dbReference>
<dbReference type="GeneID" id="19203771"/>
<dbReference type="KEGG" id="cput:CONPUDRAFT_157507"/>
<evidence type="ECO:0000313" key="4">
    <source>
        <dbReference type="Proteomes" id="UP000053558"/>
    </source>
</evidence>